<dbReference type="PANTHER" id="PTHR43389:SF4">
    <property type="entry name" value="V-TYPE PROTON ATPASE SUBUNIT B"/>
    <property type="match status" value="1"/>
</dbReference>
<protein>
    <submittedName>
        <fullName evidence="5">Vacuolar proton pump subunit B</fullName>
    </submittedName>
</protein>
<sequence length="122" mass="14014">VYPPINVLPSLSRLMKSAIGEGMTRKDHSEVSNQLYANYAIGKDVAAMKAVVGEEALTSEDLLYLEFLDKFERKFVAQGAYENRTIFASLDLAWSLLRIFPRELLRRITIKTLDECYERKHD</sequence>
<dbReference type="EMBL" id="BLLF01005403">
    <property type="protein sequence ID" value="GFH31145.1"/>
    <property type="molecule type" value="Genomic_DNA"/>
</dbReference>
<comment type="caution">
    <text evidence="5">The sequence shown here is derived from an EMBL/GenBank/DDBJ whole genome shotgun (WGS) entry which is preliminary data.</text>
</comment>
<evidence type="ECO:0000259" key="4">
    <source>
        <dbReference type="Pfam" id="PF22919"/>
    </source>
</evidence>
<proteinExistence type="inferred from homology"/>
<keyword evidence="3" id="KW-0406">Ion transport</keyword>
<dbReference type="InterPro" id="IPR055190">
    <property type="entry name" value="ATP-synt_VA_C"/>
</dbReference>
<dbReference type="GO" id="GO:0007035">
    <property type="term" value="P:vacuolar acidification"/>
    <property type="evidence" value="ECO:0007669"/>
    <property type="project" value="TreeGrafter"/>
</dbReference>
<keyword evidence="6" id="KW-1185">Reference proteome</keyword>
<name>A0A6A0AEN8_HAELA</name>
<dbReference type="GO" id="GO:0005524">
    <property type="term" value="F:ATP binding"/>
    <property type="evidence" value="ECO:0007669"/>
    <property type="project" value="InterPro"/>
</dbReference>
<gene>
    <name evidence="5" type="ORF">HaLaN_30128</name>
</gene>
<reference evidence="5 6" key="1">
    <citation type="submission" date="2020-02" db="EMBL/GenBank/DDBJ databases">
        <title>Draft genome sequence of Haematococcus lacustris strain NIES-144.</title>
        <authorList>
            <person name="Morimoto D."/>
            <person name="Nakagawa S."/>
            <person name="Yoshida T."/>
            <person name="Sawayama S."/>
        </authorList>
    </citation>
    <scope>NUCLEOTIDE SEQUENCE [LARGE SCALE GENOMIC DNA]</scope>
    <source>
        <strain evidence="5 6">NIES-144</strain>
    </source>
</reference>
<dbReference type="PANTHER" id="PTHR43389">
    <property type="entry name" value="V-TYPE PROTON ATPASE SUBUNIT B"/>
    <property type="match status" value="1"/>
</dbReference>
<comment type="similarity">
    <text evidence="1">Belongs to the ATPase alpha/beta chains family.</text>
</comment>
<evidence type="ECO:0000313" key="6">
    <source>
        <dbReference type="Proteomes" id="UP000485058"/>
    </source>
</evidence>
<dbReference type="Gene3D" id="3.40.50.12240">
    <property type="match status" value="1"/>
</dbReference>
<accession>A0A6A0AEN8</accession>
<dbReference type="InterPro" id="IPR020003">
    <property type="entry name" value="ATPase_a/bsu_AS"/>
</dbReference>
<dbReference type="CDD" id="cd18112">
    <property type="entry name" value="ATP-synt_V_A-type_beta_C"/>
    <property type="match status" value="1"/>
</dbReference>
<evidence type="ECO:0000256" key="3">
    <source>
        <dbReference type="ARBA" id="ARBA00023065"/>
    </source>
</evidence>
<dbReference type="GO" id="GO:0046961">
    <property type="term" value="F:proton-transporting ATPase activity, rotational mechanism"/>
    <property type="evidence" value="ECO:0007669"/>
    <property type="project" value="TreeGrafter"/>
</dbReference>
<dbReference type="Proteomes" id="UP000485058">
    <property type="component" value="Unassembled WGS sequence"/>
</dbReference>
<evidence type="ECO:0000313" key="5">
    <source>
        <dbReference type="EMBL" id="GFH31145.1"/>
    </source>
</evidence>
<keyword evidence="2" id="KW-0813">Transport</keyword>
<feature type="domain" description="ATP synthase A/B type C-terminal" evidence="4">
    <location>
        <begin position="18"/>
        <end position="117"/>
    </location>
</feature>
<feature type="non-terminal residue" evidence="5">
    <location>
        <position position="1"/>
    </location>
</feature>
<evidence type="ECO:0000256" key="2">
    <source>
        <dbReference type="ARBA" id="ARBA00022448"/>
    </source>
</evidence>
<dbReference type="Pfam" id="PF22919">
    <property type="entry name" value="ATP-synt_VA_C"/>
    <property type="match status" value="1"/>
</dbReference>
<dbReference type="PROSITE" id="PS00152">
    <property type="entry name" value="ATPASE_ALPHA_BETA"/>
    <property type="match status" value="1"/>
</dbReference>
<organism evidence="5 6">
    <name type="scientific">Haematococcus lacustris</name>
    <name type="common">Green alga</name>
    <name type="synonym">Haematococcus pluvialis</name>
    <dbReference type="NCBI Taxonomy" id="44745"/>
    <lineage>
        <taxon>Eukaryota</taxon>
        <taxon>Viridiplantae</taxon>
        <taxon>Chlorophyta</taxon>
        <taxon>core chlorophytes</taxon>
        <taxon>Chlorophyceae</taxon>
        <taxon>CS clade</taxon>
        <taxon>Chlamydomonadales</taxon>
        <taxon>Haematococcaceae</taxon>
        <taxon>Haematococcus</taxon>
    </lineage>
</organism>
<evidence type="ECO:0000256" key="1">
    <source>
        <dbReference type="ARBA" id="ARBA00008936"/>
    </source>
</evidence>
<dbReference type="InterPro" id="IPR022879">
    <property type="entry name" value="V-ATPase_su_B/beta"/>
</dbReference>
<dbReference type="AlphaFoldDB" id="A0A6A0AEN8"/>